<dbReference type="RefSeq" id="WP_135943431.1">
    <property type="nucleotide sequence ID" value="NZ_BMEI01000001.1"/>
</dbReference>
<keyword evidence="2" id="KW-0472">Membrane</keyword>
<proteinExistence type="predicted"/>
<feature type="transmembrane region" description="Helical" evidence="2">
    <location>
        <begin position="54"/>
        <end position="73"/>
    </location>
</feature>
<sequence length="213" mass="23073">MASDKTRAEKQDDKDDVDSDPSSLQDVLEDLTKEGDSETISVDDILEALAHRSFGPLLLIPALLSVLPVVGALPGVSYAMAGLAFFISFHFVVSKPKLWLPSPIRNMKMDRDGFEKGLEKSRPVIKWIDRMVVPRFALALRDPMPRLISILCLLVSILMLIYASVPGGIVIPAVALILLSLGLTTHDGIVIVLGILASLATIGGSVWVLTMVF</sequence>
<comment type="caution">
    <text evidence="3">The sequence shown here is derived from an EMBL/GenBank/DDBJ whole genome shotgun (WGS) entry which is preliminary data.</text>
</comment>
<feature type="transmembrane region" description="Helical" evidence="2">
    <location>
        <begin position="150"/>
        <end position="183"/>
    </location>
</feature>
<gene>
    <name evidence="3" type="ORF">E5162_02860</name>
</gene>
<dbReference type="PANTHER" id="PTHR41795:SF1">
    <property type="entry name" value="EXOPOLYSACCHARIDE SYNTHESIS PROTEIN"/>
    <property type="match status" value="1"/>
</dbReference>
<dbReference type="InterPro" id="IPR010331">
    <property type="entry name" value="ExoD"/>
</dbReference>
<feature type="region of interest" description="Disordered" evidence="1">
    <location>
        <begin position="1"/>
        <end position="24"/>
    </location>
</feature>
<feature type="compositionally biased region" description="Basic and acidic residues" evidence="1">
    <location>
        <begin position="1"/>
        <end position="13"/>
    </location>
</feature>
<dbReference type="Pfam" id="PF06055">
    <property type="entry name" value="ExoD"/>
    <property type="match status" value="1"/>
</dbReference>
<accession>A0A4S2HDV6</accession>
<name>A0A4S2HDV6_9PROT</name>
<feature type="transmembrane region" description="Helical" evidence="2">
    <location>
        <begin position="79"/>
        <end position="100"/>
    </location>
</feature>
<reference evidence="3 4" key="1">
    <citation type="journal article" date="2013" name="Int. J. Syst. Evol. Microbiol.">
        <title>Marinicauda pacifica gen. nov., sp. nov., a prosthecate alphaproteobacterium of the family Hyphomonadaceae isolated from deep seawater.</title>
        <authorList>
            <person name="Zhang X.Y."/>
            <person name="Li G.W."/>
            <person name="Wang C.S."/>
            <person name="Zhang Y.J."/>
            <person name="Xu X.W."/>
            <person name="Li H."/>
            <person name="Liu A."/>
            <person name="Liu C."/>
            <person name="Xie B.B."/>
            <person name="Qin Q.L."/>
            <person name="Xu Z."/>
            <person name="Chen X.L."/>
            <person name="Zhou B.C."/>
            <person name="Zhang Y.Z."/>
        </authorList>
    </citation>
    <scope>NUCLEOTIDE SEQUENCE [LARGE SCALE GENOMIC DNA]</scope>
    <source>
        <strain evidence="3 4">P-1 km-3</strain>
    </source>
</reference>
<dbReference type="OrthoDB" id="7949130at2"/>
<dbReference type="PIRSF" id="PIRSF033239">
    <property type="entry name" value="ExoD"/>
    <property type="match status" value="1"/>
</dbReference>
<evidence type="ECO:0000313" key="4">
    <source>
        <dbReference type="Proteomes" id="UP000305451"/>
    </source>
</evidence>
<dbReference type="AlphaFoldDB" id="A0A4S2HDV6"/>
<keyword evidence="2" id="KW-1133">Transmembrane helix</keyword>
<evidence type="ECO:0000256" key="1">
    <source>
        <dbReference type="SAM" id="MobiDB-lite"/>
    </source>
</evidence>
<keyword evidence="2" id="KW-0812">Transmembrane</keyword>
<dbReference type="PANTHER" id="PTHR41795">
    <property type="entry name" value="EXOPOLYSACCHARIDE SYNTHESIS PROTEIN"/>
    <property type="match status" value="1"/>
</dbReference>
<protein>
    <submittedName>
        <fullName evidence="3">Exopolysaccharide biosynthesis protein</fullName>
    </submittedName>
</protein>
<keyword evidence="4" id="KW-1185">Reference proteome</keyword>
<dbReference type="EMBL" id="SRXV01000001">
    <property type="protein sequence ID" value="TGY94235.1"/>
    <property type="molecule type" value="Genomic_DNA"/>
</dbReference>
<feature type="transmembrane region" description="Helical" evidence="2">
    <location>
        <begin position="189"/>
        <end position="212"/>
    </location>
</feature>
<dbReference type="Proteomes" id="UP000305451">
    <property type="component" value="Unassembled WGS sequence"/>
</dbReference>
<evidence type="ECO:0000256" key="2">
    <source>
        <dbReference type="SAM" id="Phobius"/>
    </source>
</evidence>
<evidence type="ECO:0000313" key="3">
    <source>
        <dbReference type="EMBL" id="TGY94235.1"/>
    </source>
</evidence>
<organism evidence="3 4">
    <name type="scientific">Marinicauda pacifica</name>
    <dbReference type="NCBI Taxonomy" id="1133559"/>
    <lineage>
        <taxon>Bacteria</taxon>
        <taxon>Pseudomonadati</taxon>
        <taxon>Pseudomonadota</taxon>
        <taxon>Alphaproteobacteria</taxon>
        <taxon>Maricaulales</taxon>
        <taxon>Maricaulaceae</taxon>
        <taxon>Marinicauda</taxon>
    </lineage>
</organism>